<name>A0A194S5L6_RHOGW</name>
<accession>A0A194S5L6</accession>
<protein>
    <recommendedName>
        <fullName evidence="2">DUF7923 domain-containing protein</fullName>
    </recommendedName>
</protein>
<dbReference type="PANTHER" id="PTHR37543">
    <property type="entry name" value="CCCH ZINC FINGER DNA BINDING PROTEIN (AFU_ORTHOLOGUE AFUA_5G12760)"/>
    <property type="match status" value="1"/>
</dbReference>
<evidence type="ECO:0000256" key="1">
    <source>
        <dbReference type="SAM" id="MobiDB-lite"/>
    </source>
</evidence>
<feature type="compositionally biased region" description="Low complexity" evidence="1">
    <location>
        <begin position="326"/>
        <end position="337"/>
    </location>
</feature>
<dbReference type="EMBL" id="KQ474077">
    <property type="protein sequence ID" value="KPV76018.1"/>
    <property type="molecule type" value="Genomic_DNA"/>
</dbReference>
<evidence type="ECO:0000313" key="3">
    <source>
        <dbReference type="EMBL" id="KPV76018.1"/>
    </source>
</evidence>
<feature type="region of interest" description="Disordered" evidence="1">
    <location>
        <begin position="323"/>
        <end position="343"/>
    </location>
</feature>
<reference evidence="3 4" key="1">
    <citation type="journal article" date="2015" name="Front. Microbiol.">
        <title>Genome sequence of the plant growth promoting endophytic yeast Rhodotorula graminis WP1.</title>
        <authorList>
            <person name="Firrincieli A."/>
            <person name="Otillar R."/>
            <person name="Salamov A."/>
            <person name="Schmutz J."/>
            <person name="Khan Z."/>
            <person name="Redman R.S."/>
            <person name="Fleck N.D."/>
            <person name="Lindquist E."/>
            <person name="Grigoriev I.V."/>
            <person name="Doty S.L."/>
        </authorList>
    </citation>
    <scope>NUCLEOTIDE SEQUENCE [LARGE SCALE GENOMIC DNA]</scope>
    <source>
        <strain evidence="3 4">WP1</strain>
    </source>
</reference>
<proteinExistence type="predicted"/>
<dbReference type="AlphaFoldDB" id="A0A194S5L6"/>
<feature type="domain" description="DUF7923" evidence="2">
    <location>
        <begin position="128"/>
        <end position="239"/>
    </location>
</feature>
<gene>
    <name evidence="3" type="ORF">RHOBADRAFT_43455</name>
</gene>
<organism evidence="3 4">
    <name type="scientific">Rhodotorula graminis (strain WP1)</name>
    <dbReference type="NCBI Taxonomy" id="578459"/>
    <lineage>
        <taxon>Eukaryota</taxon>
        <taxon>Fungi</taxon>
        <taxon>Dikarya</taxon>
        <taxon>Basidiomycota</taxon>
        <taxon>Pucciniomycotina</taxon>
        <taxon>Microbotryomycetes</taxon>
        <taxon>Sporidiobolales</taxon>
        <taxon>Sporidiobolaceae</taxon>
        <taxon>Rhodotorula</taxon>
    </lineage>
</organism>
<evidence type="ECO:0000259" key="2">
    <source>
        <dbReference type="Pfam" id="PF25540"/>
    </source>
</evidence>
<dbReference type="Pfam" id="PF25540">
    <property type="entry name" value="DUF7923"/>
    <property type="match status" value="1"/>
</dbReference>
<evidence type="ECO:0000313" key="4">
    <source>
        <dbReference type="Proteomes" id="UP000053890"/>
    </source>
</evidence>
<sequence length="494" mass="53875">MSRALQERATTWQALCASQDGFVARLLDECETLQAEVDQLEAPPPLAECQEQGSDGEELCRSEQERRRLALEEQVGSFKAVNEELSREAEDRRQLIASRSSCLSAAGAPGSASLRAAQAVPETYYDGPPFVLCLINGSSVLFNQGPLSQGHTGGKDVATRLLWEIEKDLSAQDFSVAGGDKPGRPVVLTLFFHNKVELVRELLRSKVISSASTWDDFCAGFASEANNQCVDTAGDVEAAIATVLLALGFASNLEHIYIVGAQLERLYETCPALLPGDVALFVEVGLKIILVNASESEDERDLLSTSGWRVTSFARFFGTSLDSRARSPSPDIPSSPSVHKPSSTAYAGAVKATDKKLTALPQRAAGKTPKFELPMSERPVAAPEGADMATFYASLTTPTSRHRFNPTARLLDQNPQICCWYYFSVDGCTLPSCHRSHAYDLTSRGRRVLKKEIATINCKELMRTGKCTWRAENGVPCMFNHHFRGAPPVAKDEH</sequence>
<keyword evidence="4" id="KW-1185">Reference proteome</keyword>
<dbReference type="InterPro" id="IPR057683">
    <property type="entry name" value="DUF7923"/>
</dbReference>
<dbReference type="OrthoDB" id="2524069at2759"/>
<dbReference type="RefSeq" id="XP_018272067.1">
    <property type="nucleotide sequence ID" value="XM_018414225.1"/>
</dbReference>
<dbReference type="Proteomes" id="UP000053890">
    <property type="component" value="Unassembled WGS sequence"/>
</dbReference>
<dbReference type="PANTHER" id="PTHR37543:SF1">
    <property type="entry name" value="CCCH ZINC FINGER DNA BINDING PROTEIN (AFU_ORTHOLOGUE AFUA_5G12760)"/>
    <property type="match status" value="1"/>
</dbReference>
<dbReference type="OMA" id="CHRSHAY"/>
<dbReference type="GeneID" id="28974673"/>